<proteinExistence type="predicted"/>
<keyword evidence="2" id="KW-1133">Transmembrane helix</keyword>
<reference evidence="3" key="2">
    <citation type="submission" date="2021-01" db="UniProtKB">
        <authorList>
            <consortium name="EnsemblMetazoa"/>
        </authorList>
    </citation>
    <scope>IDENTIFICATION</scope>
</reference>
<dbReference type="KEGG" id="spu:586461"/>
<dbReference type="OrthoDB" id="10361959at2759"/>
<dbReference type="InParanoid" id="A0A7M7RHK8"/>
<keyword evidence="2" id="KW-0472">Membrane</keyword>
<dbReference type="RefSeq" id="XP_800393.1">
    <property type="nucleotide sequence ID" value="XM_795300.4"/>
</dbReference>
<name>A0A7M7RHK8_STRPU</name>
<dbReference type="GeneID" id="586461"/>
<keyword evidence="2" id="KW-0812">Transmembrane</keyword>
<accession>A0A7M7RHK8</accession>
<dbReference type="AlphaFoldDB" id="A0A7M7RHK8"/>
<organism evidence="3 4">
    <name type="scientific">Strongylocentrotus purpuratus</name>
    <name type="common">Purple sea urchin</name>
    <dbReference type="NCBI Taxonomy" id="7668"/>
    <lineage>
        <taxon>Eukaryota</taxon>
        <taxon>Metazoa</taxon>
        <taxon>Echinodermata</taxon>
        <taxon>Eleutherozoa</taxon>
        <taxon>Echinozoa</taxon>
        <taxon>Echinoidea</taxon>
        <taxon>Euechinoidea</taxon>
        <taxon>Echinacea</taxon>
        <taxon>Camarodonta</taxon>
        <taxon>Echinidea</taxon>
        <taxon>Strongylocentrotidae</taxon>
        <taxon>Strongylocentrotus</taxon>
    </lineage>
</organism>
<sequence length="339" mass="36903">MNSGGRVCWRGVSTESLQPRPCHCDGRDPPPFDLVFPSSAGAEYSTVAPSTWANDSLLPGQTTALPTREWRTGGGGGGDIATISSSEKPGGNVAASMHPRSVKLLIGASITLFIIILFLGCLLYCFTKKKKKKRQYDVQRRGPDGCEADRVPYDVPATNHQPDSKNAFPLLQIDEPSHPNNEIPTTRDAISGTDSPFVVRNFPVLRKVKSAVVGIGSPKKVTRPVSRHDSTAPLVEHQASIFRDRWKDKSRTAADDIDANRLSADSDNSDVRHPDRLTTLNENDVNVPNGKLPTKLETLPSRMYPAQSVMETPSSKRSNKRPDSSTPLFDSDSISSSEA</sequence>
<feature type="transmembrane region" description="Helical" evidence="2">
    <location>
        <begin position="104"/>
        <end position="126"/>
    </location>
</feature>
<evidence type="ECO:0000313" key="4">
    <source>
        <dbReference type="Proteomes" id="UP000007110"/>
    </source>
</evidence>
<dbReference type="OMA" id="EHQASIF"/>
<feature type="compositionally biased region" description="Polar residues" evidence="1">
    <location>
        <begin position="324"/>
        <end position="339"/>
    </location>
</feature>
<dbReference type="Proteomes" id="UP000007110">
    <property type="component" value="Unassembled WGS sequence"/>
</dbReference>
<evidence type="ECO:0000256" key="1">
    <source>
        <dbReference type="SAM" id="MobiDB-lite"/>
    </source>
</evidence>
<reference evidence="4" key="1">
    <citation type="submission" date="2015-02" db="EMBL/GenBank/DDBJ databases">
        <title>Genome sequencing for Strongylocentrotus purpuratus.</title>
        <authorList>
            <person name="Murali S."/>
            <person name="Liu Y."/>
            <person name="Vee V."/>
            <person name="English A."/>
            <person name="Wang M."/>
            <person name="Skinner E."/>
            <person name="Han Y."/>
            <person name="Muzny D.M."/>
            <person name="Worley K.C."/>
            <person name="Gibbs R.A."/>
        </authorList>
    </citation>
    <scope>NUCLEOTIDE SEQUENCE</scope>
</reference>
<dbReference type="EnsemblMetazoa" id="XM_795300">
    <property type="protein sequence ID" value="XP_800393"/>
    <property type="gene ID" value="LOC586461"/>
</dbReference>
<keyword evidence="4" id="KW-1185">Reference proteome</keyword>
<feature type="region of interest" description="Disordered" evidence="1">
    <location>
        <begin position="257"/>
        <end position="339"/>
    </location>
</feature>
<evidence type="ECO:0000313" key="3">
    <source>
        <dbReference type="EnsemblMetazoa" id="XP_800393"/>
    </source>
</evidence>
<protein>
    <submittedName>
        <fullName evidence="3">Uncharacterized protein</fullName>
    </submittedName>
</protein>
<evidence type="ECO:0000256" key="2">
    <source>
        <dbReference type="SAM" id="Phobius"/>
    </source>
</evidence>